<gene>
    <name evidence="1" type="ORF">BCR35DRAFT_282301</name>
</gene>
<reference evidence="1 2" key="1">
    <citation type="submission" date="2016-07" db="EMBL/GenBank/DDBJ databases">
        <title>Pervasive Adenine N6-methylation of Active Genes in Fungi.</title>
        <authorList>
            <consortium name="DOE Joint Genome Institute"/>
            <person name="Mondo S.J."/>
            <person name="Dannebaum R.O."/>
            <person name="Kuo R.C."/>
            <person name="Labutti K."/>
            <person name="Haridas S."/>
            <person name="Kuo A."/>
            <person name="Salamov A."/>
            <person name="Ahrendt S.R."/>
            <person name="Lipzen A."/>
            <person name="Sullivan W."/>
            <person name="Andreopoulos W.B."/>
            <person name="Clum A."/>
            <person name="Lindquist E."/>
            <person name="Daum C."/>
            <person name="Ramamoorthy G.K."/>
            <person name="Gryganskyi A."/>
            <person name="Culley D."/>
            <person name="Magnuson J.K."/>
            <person name="James T.Y."/>
            <person name="O'Malley M.A."/>
            <person name="Stajich J.E."/>
            <person name="Spatafora J.W."/>
            <person name="Visel A."/>
            <person name="Grigoriev I.V."/>
        </authorList>
    </citation>
    <scope>NUCLEOTIDE SEQUENCE [LARGE SCALE GENOMIC DNA]</scope>
    <source>
        <strain evidence="1 2">62-1032</strain>
    </source>
</reference>
<dbReference type="GO" id="GO:0009187">
    <property type="term" value="P:cyclic nucleotide metabolic process"/>
    <property type="evidence" value="ECO:0007669"/>
    <property type="project" value="TreeGrafter"/>
</dbReference>
<dbReference type="Pfam" id="PF07823">
    <property type="entry name" value="CPDase"/>
    <property type="match status" value="1"/>
</dbReference>
<dbReference type="GO" id="GO:0004113">
    <property type="term" value="F:2',3'-cyclic-nucleotide 3'-phosphodiesterase activity"/>
    <property type="evidence" value="ECO:0007669"/>
    <property type="project" value="TreeGrafter"/>
</dbReference>
<keyword evidence="2" id="KW-1185">Reference proteome</keyword>
<dbReference type="STRING" id="106004.A0A1Y2EHH7"/>
<dbReference type="PANTHER" id="PTHR28141">
    <property type="entry name" value="2',3'-CYCLIC-NUCLEOTIDE 3'-PHOSPHODIESTERASE"/>
    <property type="match status" value="1"/>
</dbReference>
<evidence type="ECO:0000313" key="2">
    <source>
        <dbReference type="Proteomes" id="UP000193467"/>
    </source>
</evidence>
<dbReference type="InterPro" id="IPR009097">
    <property type="entry name" value="Cyclic_Pdiesterase"/>
</dbReference>
<dbReference type="AlphaFoldDB" id="A0A1Y2EHH7"/>
<protein>
    <submittedName>
        <fullName evidence="1">2',3'-cyclic-nucleotide 3'-phosphodiesterase</fullName>
    </submittedName>
</protein>
<dbReference type="PANTHER" id="PTHR28141:SF1">
    <property type="entry name" value="2',3'-CYCLIC-NUCLEOTIDE 3'-PHOSPHODIESTERASE"/>
    <property type="match status" value="1"/>
</dbReference>
<dbReference type="EMBL" id="MCGR01000054">
    <property type="protein sequence ID" value="ORY70784.1"/>
    <property type="molecule type" value="Genomic_DNA"/>
</dbReference>
<dbReference type="InParanoid" id="A0A1Y2EHH7"/>
<dbReference type="OrthoDB" id="514292at2759"/>
<proteinExistence type="predicted"/>
<dbReference type="SUPFAM" id="SSF55144">
    <property type="entry name" value="LigT-like"/>
    <property type="match status" value="1"/>
</dbReference>
<evidence type="ECO:0000313" key="1">
    <source>
        <dbReference type="EMBL" id="ORY70784.1"/>
    </source>
</evidence>
<dbReference type="Gene3D" id="3.90.1140.10">
    <property type="entry name" value="Cyclic phosphodiesterase"/>
    <property type="match status" value="1"/>
</dbReference>
<accession>A0A1Y2EHH7</accession>
<comment type="caution">
    <text evidence="1">The sequence shown here is derived from an EMBL/GenBank/DDBJ whole genome shotgun (WGS) entry which is preliminary data.</text>
</comment>
<dbReference type="Proteomes" id="UP000193467">
    <property type="component" value="Unassembled WGS sequence"/>
</dbReference>
<name>A0A1Y2EHH7_9BASI</name>
<dbReference type="InterPro" id="IPR012386">
    <property type="entry name" value="Cyclic-nucl_3Pdiesterase"/>
</dbReference>
<sequence length="183" mass="19908">MGIALWLAPSPSSSADTSLRSLLDKLSTAHSTPPFDPHVTLLTGIPTGAPLEPLLQQLESAVQDAEPLKLQYKELGTHGTFFQYLFVAVEKSEELKELRSRVRTACLPPNVSATADDYFPHLSLMYGEDTETRKVADVIGELKNEGGEEVRSGGGFAVDEVLLVSCEGPPKEWMVLGRVKLQS</sequence>
<organism evidence="1 2">
    <name type="scientific">Leucosporidium creatinivorum</name>
    <dbReference type="NCBI Taxonomy" id="106004"/>
    <lineage>
        <taxon>Eukaryota</taxon>
        <taxon>Fungi</taxon>
        <taxon>Dikarya</taxon>
        <taxon>Basidiomycota</taxon>
        <taxon>Pucciniomycotina</taxon>
        <taxon>Microbotryomycetes</taxon>
        <taxon>Leucosporidiales</taxon>
        <taxon>Leucosporidium</taxon>
    </lineage>
</organism>